<feature type="chain" id="PRO_5014764492" evidence="1">
    <location>
        <begin position="21"/>
        <end position="115"/>
    </location>
</feature>
<name>A0A2D6YFC3_9DELT</name>
<accession>A0A2D6YFC3</accession>
<evidence type="ECO:0000313" key="3">
    <source>
        <dbReference type="Proteomes" id="UP000226525"/>
    </source>
</evidence>
<dbReference type="Gene3D" id="3.10.28.20">
    <property type="entry name" value="Acetamidase/Formamidase-like domains"/>
    <property type="match status" value="1"/>
</dbReference>
<dbReference type="AlphaFoldDB" id="A0A2D6YFC3"/>
<dbReference type="Proteomes" id="UP000226525">
    <property type="component" value="Unassembled WGS sequence"/>
</dbReference>
<reference evidence="3" key="1">
    <citation type="submission" date="2017-09" db="EMBL/GenBank/DDBJ databases">
        <title>The Reconstruction of 2,631 Draft Metagenome-Assembled Genomes from the Global Oceans.</title>
        <authorList>
            <person name="Tully B.J."/>
            <person name="Graham E.D."/>
            <person name="Heidelberg J.F."/>
        </authorList>
    </citation>
    <scope>NUCLEOTIDE SEQUENCE [LARGE SCALE GENOMIC DNA]</scope>
</reference>
<feature type="signal peptide" evidence="1">
    <location>
        <begin position="1"/>
        <end position="20"/>
    </location>
</feature>
<dbReference type="EMBL" id="NZEX01000002">
    <property type="protein sequence ID" value="MAH61866.1"/>
    <property type="molecule type" value="Genomic_DNA"/>
</dbReference>
<comment type="caution">
    <text evidence="2">The sequence shown here is derived from an EMBL/GenBank/DDBJ whole genome shotgun (WGS) entry which is preliminary data.</text>
</comment>
<sequence>MVRFCFSVFLLMMPVTSGFAQEFIGEGIGSTKEQAKKEALTDLSQNISVEVKSVQTQLSELMGEDFRQDASSMIQLESCLPVLGAESFVFEDVDYYYALARLSAQQVIRLYRTQL</sequence>
<organism evidence="2 3">
    <name type="scientific">SAR324 cluster bacterium</name>
    <dbReference type="NCBI Taxonomy" id="2024889"/>
    <lineage>
        <taxon>Bacteria</taxon>
        <taxon>Deltaproteobacteria</taxon>
        <taxon>SAR324 cluster</taxon>
    </lineage>
</organism>
<evidence type="ECO:0000256" key="1">
    <source>
        <dbReference type="SAM" id="SignalP"/>
    </source>
</evidence>
<keyword evidence="1" id="KW-0732">Signal</keyword>
<protein>
    <submittedName>
        <fullName evidence="2">Uncharacterized protein</fullName>
    </submittedName>
</protein>
<proteinExistence type="predicted"/>
<evidence type="ECO:0000313" key="2">
    <source>
        <dbReference type="EMBL" id="MAH61866.1"/>
    </source>
</evidence>
<gene>
    <name evidence="2" type="ORF">CMN54_00145</name>
</gene>